<accession>A0A3S9N6N8</accession>
<protein>
    <submittedName>
        <fullName evidence="2">Uncharacterized protein</fullName>
    </submittedName>
</protein>
<dbReference type="RefSeq" id="WP_126361882.1">
    <property type="nucleotide sequence ID" value="NZ_CP034545.1"/>
</dbReference>
<dbReference type="EMBL" id="CP034545">
    <property type="protein sequence ID" value="AZQ51348.1"/>
    <property type="molecule type" value="Genomic_DNA"/>
</dbReference>
<feature type="region of interest" description="Disordered" evidence="1">
    <location>
        <begin position="42"/>
        <end position="80"/>
    </location>
</feature>
<evidence type="ECO:0000256" key="1">
    <source>
        <dbReference type="SAM" id="MobiDB-lite"/>
    </source>
</evidence>
<name>A0A3S9N6N8_9BURK</name>
<gene>
    <name evidence="2" type="ORF">D5R55_10200</name>
</gene>
<dbReference type="Proteomes" id="UP000277191">
    <property type="component" value="Chromosome 1"/>
</dbReference>
<sequence>MNQGSDGAMARANEQDAGRILTQNSVLYPLENVQISRILLRARDPGNRGPRQGTANRPCTHRDRPASPDRGTIDLFRIRS</sequence>
<organism evidence="2 3">
    <name type="scientific">Burkholderia cenocepacia</name>
    <dbReference type="NCBI Taxonomy" id="95486"/>
    <lineage>
        <taxon>Bacteria</taxon>
        <taxon>Pseudomonadati</taxon>
        <taxon>Pseudomonadota</taxon>
        <taxon>Betaproteobacteria</taxon>
        <taxon>Burkholderiales</taxon>
        <taxon>Burkholderiaceae</taxon>
        <taxon>Burkholderia</taxon>
        <taxon>Burkholderia cepacia complex</taxon>
    </lineage>
</organism>
<reference evidence="2 3" key="1">
    <citation type="submission" date="2018-12" db="EMBL/GenBank/DDBJ databases">
        <title>Cadmium resistance mechanism in endophytic bacteria Burkholderia cenocepacia YG-3.</title>
        <authorList>
            <person name="Zhang X."/>
            <person name="Wang X."/>
            <person name="Zhu Y."/>
        </authorList>
    </citation>
    <scope>NUCLEOTIDE SEQUENCE [LARGE SCALE GENOMIC DNA]</scope>
    <source>
        <strain evidence="2 3">YG-3</strain>
    </source>
</reference>
<evidence type="ECO:0000313" key="2">
    <source>
        <dbReference type="EMBL" id="AZQ51348.1"/>
    </source>
</evidence>
<proteinExistence type="predicted"/>
<dbReference type="AlphaFoldDB" id="A0A3S9N6N8"/>
<evidence type="ECO:0000313" key="3">
    <source>
        <dbReference type="Proteomes" id="UP000277191"/>
    </source>
</evidence>